<dbReference type="PANTHER" id="PTHR39188">
    <property type="entry name" value="MEMBRANE-ASSOCIATED ZINC METALLOPROTEASE M50B"/>
    <property type="match status" value="1"/>
</dbReference>
<keyword evidence="13 14" id="KW-0472">Membrane</keyword>
<gene>
    <name evidence="18" type="ORF">GCM10010124_39040</name>
</gene>
<evidence type="ECO:0000256" key="1">
    <source>
        <dbReference type="ARBA" id="ARBA00004651"/>
    </source>
</evidence>
<comment type="caution">
    <text evidence="14">Lacks conserved residue(s) required for the propagation of feature annotation.</text>
</comment>
<dbReference type="GO" id="GO:0046872">
    <property type="term" value="F:metal ion binding"/>
    <property type="evidence" value="ECO:0007669"/>
    <property type="project" value="UniProtKB-UniRule"/>
</dbReference>
<keyword evidence="10 14" id="KW-1133">Transmembrane helix</keyword>
<keyword evidence="11 14" id="KW-0482">Metalloprotease</keyword>
<comment type="similarity">
    <text evidence="2 14">Belongs to the peptidase M50B family.</text>
</comment>
<comment type="caution">
    <text evidence="18">The sequence shown here is derived from an EMBL/GenBank/DDBJ whole genome shotgun (WGS) entry which is preliminary data.</text>
</comment>
<accession>A0A8J3BS01</accession>
<keyword evidence="9 14" id="KW-0862">Zinc</keyword>
<reference evidence="18" key="2">
    <citation type="submission" date="2020-09" db="EMBL/GenBank/DDBJ databases">
        <authorList>
            <person name="Sun Q."/>
            <person name="Ohkuma M."/>
        </authorList>
    </citation>
    <scope>NUCLEOTIDE SEQUENCE</scope>
    <source>
        <strain evidence="18">JCM 3091</strain>
    </source>
</reference>
<keyword evidence="19" id="KW-1185">Reference proteome</keyword>
<dbReference type="AlphaFoldDB" id="A0A8J3BS01"/>
<evidence type="ECO:0000259" key="17">
    <source>
        <dbReference type="Pfam" id="PF02163"/>
    </source>
</evidence>
<feature type="transmembrane region" description="Helical" evidence="14">
    <location>
        <begin position="191"/>
        <end position="213"/>
    </location>
</feature>
<evidence type="ECO:0000256" key="6">
    <source>
        <dbReference type="ARBA" id="ARBA00022723"/>
    </source>
</evidence>
<evidence type="ECO:0000256" key="2">
    <source>
        <dbReference type="ARBA" id="ARBA00007931"/>
    </source>
</evidence>
<dbReference type="InterPro" id="IPR008915">
    <property type="entry name" value="Peptidase_M50"/>
</dbReference>
<sequence length="378" mass="37985">MTAIPAPPPPGARRPGIPLGRLAGAPVHLQPSALLFAGLVALAYRPVVAAGHTTAAAYLIALVFVVLLFASVLLHELGHALVARRYGIGVRGITLELLGGYTELDRPAPRPGVDLAVAAAGPLVSLTLGGAGAALAAAVPGDGIVNTLLTQLAVSNLVVGLFNSLPGLPLDGGRVLAAAVWRFTGDRGRGVVAAGWVGRGVALVTAVTALLLFQLGFQSLFGLAFALLLVVTLWQGAGAAVRAVRGARAAAPGLAALAAPLAGVPAGTPLARAQDQLAASPRPDAVLAVLDPQDRVVAVVDDAAAAAVPPAHRGEVDVATVARALSTVPALPVTAAVADLREILESNPAALYLVTSGEDVCGVLRAAVLTDWLESQRK</sequence>
<feature type="binding site" evidence="16">
    <location>
        <position position="171"/>
    </location>
    <ligand>
        <name>Zn(2+)</name>
        <dbReference type="ChEBI" id="CHEBI:29105"/>
        <note>catalytic</note>
    </ligand>
</feature>
<evidence type="ECO:0000313" key="19">
    <source>
        <dbReference type="Proteomes" id="UP000662200"/>
    </source>
</evidence>
<keyword evidence="4 14" id="KW-0645">Protease</keyword>
<feature type="active site" evidence="15">
    <location>
        <position position="76"/>
    </location>
</feature>
<feature type="binding site" evidence="16">
    <location>
        <position position="75"/>
    </location>
    <ligand>
        <name>Zn(2+)</name>
        <dbReference type="ChEBI" id="CHEBI:29105"/>
        <note>catalytic</note>
    </ligand>
</feature>
<dbReference type="RefSeq" id="WP_189115823.1">
    <property type="nucleotide sequence ID" value="NZ_BMQC01000022.1"/>
</dbReference>
<feature type="domain" description="Peptidase M50" evidence="17">
    <location>
        <begin position="64"/>
        <end position="145"/>
    </location>
</feature>
<evidence type="ECO:0000256" key="16">
    <source>
        <dbReference type="PIRSR" id="PIRSR006404-2"/>
    </source>
</evidence>
<evidence type="ECO:0000256" key="9">
    <source>
        <dbReference type="ARBA" id="ARBA00022833"/>
    </source>
</evidence>
<keyword evidence="3" id="KW-1003">Cell membrane</keyword>
<evidence type="ECO:0000256" key="5">
    <source>
        <dbReference type="ARBA" id="ARBA00022692"/>
    </source>
</evidence>
<comment type="subcellular location">
    <subcellularLocation>
        <location evidence="1">Cell membrane</location>
        <topology evidence="1">Multi-pass membrane protein</topology>
    </subcellularLocation>
</comment>
<evidence type="ECO:0000313" key="18">
    <source>
        <dbReference type="EMBL" id="GGK42367.1"/>
    </source>
</evidence>
<evidence type="ECO:0000256" key="11">
    <source>
        <dbReference type="ARBA" id="ARBA00023049"/>
    </source>
</evidence>
<evidence type="ECO:0000256" key="8">
    <source>
        <dbReference type="ARBA" id="ARBA00022801"/>
    </source>
</evidence>
<dbReference type="PIRSF" id="PIRSF006404">
    <property type="entry name" value="UCP006404_Pept_M50_CBS"/>
    <property type="match status" value="1"/>
</dbReference>
<evidence type="ECO:0000256" key="14">
    <source>
        <dbReference type="PIRNR" id="PIRNR006404"/>
    </source>
</evidence>
<feature type="transmembrane region" description="Helical" evidence="14">
    <location>
        <begin position="56"/>
        <end position="75"/>
    </location>
</feature>
<protein>
    <recommendedName>
        <fullName evidence="14">Zinc metalloprotease</fullName>
    </recommendedName>
</protein>
<evidence type="ECO:0000256" key="13">
    <source>
        <dbReference type="ARBA" id="ARBA00023136"/>
    </source>
</evidence>
<dbReference type="InterPro" id="IPR016483">
    <property type="entry name" value="UCP006404_Pept_M50_CBS"/>
</dbReference>
<reference evidence="18" key="1">
    <citation type="journal article" date="2014" name="Int. J. Syst. Evol. Microbiol.">
        <title>Complete genome sequence of Corynebacterium casei LMG S-19264T (=DSM 44701T), isolated from a smear-ripened cheese.</title>
        <authorList>
            <consortium name="US DOE Joint Genome Institute (JGI-PGF)"/>
            <person name="Walter F."/>
            <person name="Albersmeier A."/>
            <person name="Kalinowski J."/>
            <person name="Ruckert C."/>
        </authorList>
    </citation>
    <scope>NUCLEOTIDE SEQUENCE</scope>
    <source>
        <strain evidence="18">JCM 3091</strain>
    </source>
</reference>
<keyword evidence="12" id="KW-0129">CBS domain</keyword>
<feature type="binding site" evidence="16">
    <location>
        <position position="79"/>
    </location>
    <ligand>
        <name>Zn(2+)</name>
        <dbReference type="ChEBI" id="CHEBI:29105"/>
        <note>catalytic</note>
    </ligand>
</feature>
<organism evidence="18 19">
    <name type="scientific">Pilimelia terevasa</name>
    <dbReference type="NCBI Taxonomy" id="53372"/>
    <lineage>
        <taxon>Bacteria</taxon>
        <taxon>Bacillati</taxon>
        <taxon>Actinomycetota</taxon>
        <taxon>Actinomycetes</taxon>
        <taxon>Micromonosporales</taxon>
        <taxon>Micromonosporaceae</taxon>
        <taxon>Pilimelia</taxon>
    </lineage>
</organism>
<proteinExistence type="inferred from homology"/>
<dbReference type="Pfam" id="PF02163">
    <property type="entry name" value="Peptidase_M50"/>
    <property type="match status" value="1"/>
</dbReference>
<comment type="cofactor">
    <cofactor evidence="14 16">
        <name>Zn(2+)</name>
        <dbReference type="ChEBI" id="CHEBI:29105"/>
    </cofactor>
    <text evidence="14 16">Binds 1 zinc ion per subunit.</text>
</comment>
<dbReference type="GO" id="GO:0005886">
    <property type="term" value="C:plasma membrane"/>
    <property type="evidence" value="ECO:0007669"/>
    <property type="project" value="UniProtKB-SubCell"/>
</dbReference>
<dbReference type="EMBL" id="BMQC01000022">
    <property type="protein sequence ID" value="GGK42367.1"/>
    <property type="molecule type" value="Genomic_DNA"/>
</dbReference>
<keyword evidence="5 14" id="KW-0812">Transmembrane</keyword>
<evidence type="ECO:0000256" key="15">
    <source>
        <dbReference type="PIRSR" id="PIRSR006404-1"/>
    </source>
</evidence>
<evidence type="ECO:0000256" key="10">
    <source>
        <dbReference type="ARBA" id="ARBA00022989"/>
    </source>
</evidence>
<keyword evidence="7" id="KW-0677">Repeat</keyword>
<keyword evidence="8 14" id="KW-0378">Hydrolase</keyword>
<keyword evidence="6 14" id="KW-0479">Metal-binding</keyword>
<evidence type="ECO:0000256" key="7">
    <source>
        <dbReference type="ARBA" id="ARBA00022737"/>
    </source>
</evidence>
<evidence type="ECO:0000256" key="4">
    <source>
        <dbReference type="ARBA" id="ARBA00022670"/>
    </source>
</evidence>
<name>A0A8J3BS01_9ACTN</name>
<dbReference type="CDD" id="cd06164">
    <property type="entry name" value="S2P-M50_SpoIVFB_CBS"/>
    <property type="match status" value="1"/>
</dbReference>
<dbReference type="GO" id="GO:0006508">
    <property type="term" value="P:proteolysis"/>
    <property type="evidence" value="ECO:0007669"/>
    <property type="project" value="UniProtKB-KW"/>
</dbReference>
<evidence type="ECO:0000256" key="12">
    <source>
        <dbReference type="ARBA" id="ARBA00023122"/>
    </source>
</evidence>
<dbReference type="PANTHER" id="PTHR39188:SF3">
    <property type="entry name" value="STAGE IV SPORULATION PROTEIN FB"/>
    <property type="match status" value="1"/>
</dbReference>
<feature type="transmembrane region" description="Helical" evidence="14">
    <location>
        <begin position="219"/>
        <end position="241"/>
    </location>
</feature>
<evidence type="ECO:0000256" key="3">
    <source>
        <dbReference type="ARBA" id="ARBA00022475"/>
    </source>
</evidence>
<dbReference type="GO" id="GO:0008237">
    <property type="term" value="F:metallopeptidase activity"/>
    <property type="evidence" value="ECO:0007669"/>
    <property type="project" value="UniProtKB-UniRule"/>
</dbReference>
<dbReference type="Proteomes" id="UP000662200">
    <property type="component" value="Unassembled WGS sequence"/>
</dbReference>